<evidence type="ECO:0000313" key="1">
    <source>
        <dbReference type="EMBL" id="MBD2503968.1"/>
    </source>
</evidence>
<reference evidence="1 2" key="1">
    <citation type="journal article" date="2020" name="ISME J.">
        <title>Comparative genomics reveals insights into cyanobacterial evolution and habitat adaptation.</title>
        <authorList>
            <person name="Chen M.Y."/>
            <person name="Teng W.K."/>
            <person name="Zhao L."/>
            <person name="Hu C.X."/>
            <person name="Zhou Y.K."/>
            <person name="Han B.P."/>
            <person name="Song L.R."/>
            <person name="Shu W.S."/>
        </authorList>
    </citation>
    <scope>NUCLEOTIDE SEQUENCE [LARGE SCALE GENOMIC DNA]</scope>
    <source>
        <strain evidence="1 2">FACHB-119</strain>
    </source>
</reference>
<dbReference type="EMBL" id="JACJSG010000042">
    <property type="protein sequence ID" value="MBD2503968.1"/>
    <property type="molecule type" value="Genomic_DNA"/>
</dbReference>
<dbReference type="InterPro" id="IPR014951">
    <property type="entry name" value="DUF1822"/>
</dbReference>
<evidence type="ECO:0000313" key="2">
    <source>
        <dbReference type="Proteomes" id="UP000661112"/>
    </source>
</evidence>
<name>A0ABR8DBW3_9NOST</name>
<accession>A0ABR8DBW3</accession>
<dbReference type="Pfam" id="PF08852">
    <property type="entry name" value="DUF1822"/>
    <property type="match status" value="1"/>
</dbReference>
<organism evidence="1 2">
    <name type="scientific">Anabaena azotica FACHB-119</name>
    <dbReference type="NCBI Taxonomy" id="947527"/>
    <lineage>
        <taxon>Bacteria</taxon>
        <taxon>Bacillati</taxon>
        <taxon>Cyanobacteriota</taxon>
        <taxon>Cyanophyceae</taxon>
        <taxon>Nostocales</taxon>
        <taxon>Nostocaceae</taxon>
        <taxon>Anabaena</taxon>
        <taxon>Anabaena azotica</taxon>
    </lineage>
</organism>
<sequence>MEIYLEITETTQCAVWEQTQGFSSPSTRFQGYINLLALSAFVPWLQEAWEVQPNANTNFNQLIWEIVNGTVITIEDKRLVLIPTSTIDTPEIRVPQEWVDISSWIGDYYLGVQVNIEQAVIKIWGYTSHLQVKQQGNYNSGDRTYSLDAQFLNRDISLLWITHQLCPTSVTKSVVDSLPDLPLAQVDDLLQTLGNPNLAFPRRAVPFSSWAALLENEAWIQRLCQLRLGLADQ</sequence>
<protein>
    <submittedName>
        <fullName evidence="1">DUF1822 family protein</fullName>
    </submittedName>
</protein>
<dbReference type="RefSeq" id="WP_190477275.1">
    <property type="nucleotide sequence ID" value="NZ_JACJSG010000042.1"/>
</dbReference>
<keyword evidence="2" id="KW-1185">Reference proteome</keyword>
<dbReference type="Proteomes" id="UP000661112">
    <property type="component" value="Unassembled WGS sequence"/>
</dbReference>
<comment type="caution">
    <text evidence="1">The sequence shown here is derived from an EMBL/GenBank/DDBJ whole genome shotgun (WGS) entry which is preliminary data.</text>
</comment>
<proteinExistence type="predicted"/>
<gene>
    <name evidence="1" type="ORF">H6G83_25730</name>
</gene>